<keyword evidence="4 6" id="KW-1133">Transmembrane helix</keyword>
<evidence type="ECO:0000256" key="1">
    <source>
        <dbReference type="ARBA" id="ARBA00004651"/>
    </source>
</evidence>
<organism evidence="8 9">
    <name type="scientific">Herbiconiux aconitum</name>
    <dbReference type="NCBI Taxonomy" id="2970913"/>
    <lineage>
        <taxon>Bacteria</taxon>
        <taxon>Bacillati</taxon>
        <taxon>Actinomycetota</taxon>
        <taxon>Actinomycetes</taxon>
        <taxon>Micrococcales</taxon>
        <taxon>Microbacteriaceae</taxon>
        <taxon>Herbiconiux</taxon>
    </lineage>
</organism>
<feature type="transmembrane region" description="Helical" evidence="6">
    <location>
        <begin position="413"/>
        <end position="439"/>
    </location>
</feature>
<protein>
    <submittedName>
        <fullName evidence="8">FtsX-like permease family protein</fullName>
    </submittedName>
</protein>
<dbReference type="InterPro" id="IPR003838">
    <property type="entry name" value="ABC3_permease_C"/>
</dbReference>
<evidence type="ECO:0000256" key="3">
    <source>
        <dbReference type="ARBA" id="ARBA00022692"/>
    </source>
</evidence>
<name>A0ABT2GVP2_9MICO</name>
<dbReference type="Proteomes" id="UP001165584">
    <property type="component" value="Unassembled WGS sequence"/>
</dbReference>
<sequence length="974" mass="97631">MKARHVPTGHGRALATGGLLRRSILAGPAATIALAVVVGLTAGLAAAAPDLLSRSATAAVRYDVATDAPADQADVIAQATGGPITGASAGGAASTGLAPDVDPIWGAQEDALRELRDSLPQPLDEALGDPEITVTSDRLPLTELPGLPPTRHAQLGFGFDPRYSDRIELVSGAWPGPGDDFLSTGSPIEVVLSQPVSDAMEWAAGETRQVVFGDGQTHPVIPTGIIRAIDPDAPYWLHSPTIVEPGLVQDGSGGTSVVAEAFVNPAAWVAAARLPVHEQTRMWFPAIPDALTVSSAPVVSRQLREFVSSPHPIAPASAASNLPPLPTEPGAPPAPLPAFEPGVTSLSFGSRLPTLIDDSLARNAATNEVIAMAVSGPVGVLAGVVLLGASLLLRRRGSTLALLGARGGSPGQLRGLLAVEGAAIGLAGAAIGTAAGLAVSAALVGPSTFTITRVLTVVGIGLLLAVIPVVVLVLQGGRSRGGRLVGVGAATEPGANGSGANGSGARRIRWIADGVILLATAASIVVLAVGGSASSSSSSSGASFDPVPAAAPLLIALAVCAITVRAYPSILRWTAAWARSRSGVVAFVGATRARRRPPGGTVLVFAVVIGVGIALFSTVFLSTVRSGIESAAVADLGADISIRGQGIPEAVLDDVAEVPGVEATAAVFADQPVVVIVGGSRTRIRAVVVDTDRLAEVQRGRPGAIAVPPGLAADTGDGQDSVIPVFASAPAVADLGGAEPRLNGHPLDVLATSATAALPFTTATSWLLVDRENGASVVGDITSAERVLVRVAADADTAEVAKAAQAVVDDATGTSSVVTTAQDMARSTAANPRIATLQTALLFAIGFALLLCLGAVVMTLALGRSARARLTGLMSALGADARQNRALAVWEMAPTILIATVGGVVAGAAASALVLTLADLTAFTGGTERPGVTVDPLTAARAVAGFLVVAVATLLISTVRRSRSAIPRSPGEEG</sequence>
<feature type="domain" description="ABC3 transporter permease C-terminal" evidence="7">
    <location>
        <begin position="843"/>
        <end position="963"/>
    </location>
</feature>
<proteinExistence type="predicted"/>
<feature type="transmembrane region" description="Helical" evidence="6">
    <location>
        <begin position="549"/>
        <end position="567"/>
    </location>
</feature>
<feature type="transmembrane region" description="Helical" evidence="6">
    <location>
        <begin position="895"/>
        <end position="918"/>
    </location>
</feature>
<keyword evidence="5 6" id="KW-0472">Membrane</keyword>
<evidence type="ECO:0000256" key="6">
    <source>
        <dbReference type="SAM" id="Phobius"/>
    </source>
</evidence>
<feature type="transmembrane region" description="Helical" evidence="6">
    <location>
        <begin position="840"/>
        <end position="862"/>
    </location>
</feature>
<dbReference type="Pfam" id="PF02687">
    <property type="entry name" value="FtsX"/>
    <property type="match status" value="1"/>
</dbReference>
<keyword evidence="2" id="KW-1003">Cell membrane</keyword>
<evidence type="ECO:0000256" key="5">
    <source>
        <dbReference type="ARBA" id="ARBA00023136"/>
    </source>
</evidence>
<dbReference type="PROSITE" id="PS51318">
    <property type="entry name" value="TAT"/>
    <property type="match status" value="1"/>
</dbReference>
<accession>A0ABT2GVP2</accession>
<evidence type="ECO:0000313" key="9">
    <source>
        <dbReference type="Proteomes" id="UP001165584"/>
    </source>
</evidence>
<evidence type="ECO:0000256" key="2">
    <source>
        <dbReference type="ARBA" id="ARBA00022475"/>
    </source>
</evidence>
<gene>
    <name evidence="8" type="ORF">N1027_15960</name>
</gene>
<comment type="caution">
    <text evidence="8">The sequence shown here is derived from an EMBL/GenBank/DDBJ whole genome shotgun (WGS) entry which is preliminary data.</text>
</comment>
<dbReference type="InterPro" id="IPR006311">
    <property type="entry name" value="TAT_signal"/>
</dbReference>
<comment type="subcellular location">
    <subcellularLocation>
        <location evidence="1">Cell membrane</location>
        <topology evidence="1">Multi-pass membrane protein</topology>
    </subcellularLocation>
</comment>
<feature type="transmembrane region" description="Helical" evidence="6">
    <location>
        <begin position="510"/>
        <end position="529"/>
    </location>
</feature>
<feature type="transmembrane region" description="Helical" evidence="6">
    <location>
        <begin position="369"/>
        <end position="393"/>
    </location>
</feature>
<reference evidence="8" key="1">
    <citation type="submission" date="2022-08" db="EMBL/GenBank/DDBJ databases">
        <authorList>
            <person name="Deng Y."/>
            <person name="Han X.-F."/>
            <person name="Zhang Y.-Q."/>
        </authorList>
    </citation>
    <scope>NUCLEOTIDE SEQUENCE</scope>
    <source>
        <strain evidence="8">CPCC 205763</strain>
    </source>
</reference>
<feature type="transmembrane region" description="Helical" evidence="6">
    <location>
        <begin position="602"/>
        <end position="621"/>
    </location>
</feature>
<feature type="transmembrane region" description="Helical" evidence="6">
    <location>
        <begin position="451"/>
        <end position="474"/>
    </location>
</feature>
<feature type="transmembrane region" description="Helical" evidence="6">
    <location>
        <begin position="938"/>
        <end position="959"/>
    </location>
</feature>
<evidence type="ECO:0000256" key="4">
    <source>
        <dbReference type="ARBA" id="ARBA00022989"/>
    </source>
</evidence>
<dbReference type="RefSeq" id="WP_259509120.1">
    <property type="nucleotide sequence ID" value="NZ_JANLCM010000002.1"/>
</dbReference>
<evidence type="ECO:0000313" key="8">
    <source>
        <dbReference type="EMBL" id="MCS5719627.1"/>
    </source>
</evidence>
<keyword evidence="3 6" id="KW-0812">Transmembrane</keyword>
<keyword evidence="9" id="KW-1185">Reference proteome</keyword>
<evidence type="ECO:0000259" key="7">
    <source>
        <dbReference type="Pfam" id="PF02687"/>
    </source>
</evidence>
<dbReference type="EMBL" id="JANLCM010000002">
    <property type="protein sequence ID" value="MCS5719627.1"/>
    <property type="molecule type" value="Genomic_DNA"/>
</dbReference>